<protein>
    <submittedName>
        <fullName evidence="2">Uncharacterized protein</fullName>
    </submittedName>
</protein>
<evidence type="ECO:0000313" key="3">
    <source>
        <dbReference type="Proteomes" id="UP000692954"/>
    </source>
</evidence>
<organism evidence="2 3">
    <name type="scientific">Paramecium sonneborni</name>
    <dbReference type="NCBI Taxonomy" id="65129"/>
    <lineage>
        <taxon>Eukaryota</taxon>
        <taxon>Sar</taxon>
        <taxon>Alveolata</taxon>
        <taxon>Ciliophora</taxon>
        <taxon>Intramacronucleata</taxon>
        <taxon>Oligohymenophorea</taxon>
        <taxon>Peniculida</taxon>
        <taxon>Parameciidae</taxon>
        <taxon>Paramecium</taxon>
    </lineage>
</organism>
<reference evidence="2" key="1">
    <citation type="submission" date="2021-01" db="EMBL/GenBank/DDBJ databases">
        <authorList>
            <consortium name="Genoscope - CEA"/>
            <person name="William W."/>
        </authorList>
    </citation>
    <scope>NUCLEOTIDE SEQUENCE</scope>
</reference>
<evidence type="ECO:0000313" key="2">
    <source>
        <dbReference type="EMBL" id="CAD8121111.1"/>
    </source>
</evidence>
<keyword evidence="3" id="KW-1185">Reference proteome</keyword>
<name>A0A8S1QZ71_9CILI</name>
<feature type="signal peptide" evidence="1">
    <location>
        <begin position="1"/>
        <end position="15"/>
    </location>
</feature>
<evidence type="ECO:0000256" key="1">
    <source>
        <dbReference type="SAM" id="SignalP"/>
    </source>
</evidence>
<dbReference type="Proteomes" id="UP000692954">
    <property type="component" value="Unassembled WGS sequence"/>
</dbReference>
<dbReference type="EMBL" id="CAJJDN010000130">
    <property type="protein sequence ID" value="CAD8121111.1"/>
    <property type="molecule type" value="Genomic_DNA"/>
</dbReference>
<comment type="caution">
    <text evidence="2">The sequence shown here is derived from an EMBL/GenBank/DDBJ whole genome shotgun (WGS) entry which is preliminary data.</text>
</comment>
<proteinExistence type="predicted"/>
<accession>A0A8S1QZ71</accession>
<dbReference type="OrthoDB" id="291112at2759"/>
<sequence>MTSKIFILIVIAVAAHEQLKLQPCDTKLSSVKVFPSTGETIEWDLKDTFFEGAYLTYSLSPPQSMFQIQKPFAQLSSPKPHFESINRVTASRALTEKDQRVWMNHFVFIEVELDSIDLFYAEGAQGDNATPPQFNKKLSVITGSAYLSCLGVDYLNKDQFILDCIDSQKLPFTNKFFIVDKNGNSRIHQNGNYNNYKVNTKRISQSVVFTNKLGHEHTYFFRATPAYATEKTGLDQSSLLEVFYIGSDGTPRLQSVLDAPTLGVITDVQNPEKFIFSLIDFKVFPNGLVYILTAKDGIYILEFQGNGEFVFVDRIVTSKDQAYEFDVDYLLQDDGTIKEVIAILYNDYVQVVEGKKPINNYILDFSASYPATLVISQQFLIIQQKGTTYLFSTEHEDFIYKEVLEGAKGYIINPYETELISITQVDSRRYSLTHGLLRFPSTQNTTQTLQQFQLIATDTYSSQCKVTINYRVYNASDYSVQPTDELQLPNLIYDIPEPFNIDPLASGPNLNYNQLVSQLDSTTVTAKITQLQEMLLESISLPSPSQVIYSDVLVLDANDESYALLLQTQDKNVTMYQCHIRDKFKARSVCQEYQKFSLKSTLNLNNFIWWYQGFNIYHLTLDNDYQATIRMSGVNGTNEIDSITYPQESQNKISSVTVLKDRFYFILGNKKQIDIRSTYSPFELEYSLTEVMLRYRGFTGSWNPQRIFGNRVHNSYLMFIANDDNVIVADYHAEFTIIKTIMLSKGSIDVAVGLESFFIVLKSSTQNLIQEYDLQNLNSIHLMKNIPLYWYTLQTPLQSDFCSDTGVLFVRAYDSKSAQTVVLVYGPGKLLRDSLMKVIPLGSKIADGTSLVMSTAGSNQMVFYVNSGTLQKVYSYFNYPILTIQPSYDSQSYFSVYTIKFQVTNYNDITPITYYQVINLVNTQTTIRIEQNVLDYRPLNATKSEQNIDLVADWFEGQAVSLDIDCNQCDSYVRPIQTVQQMDSGTFNGYHIVDAAPYKGSRTIYLSNKETLRVLIADSENNEESSYSISLSTTQSQTCDHIVATEDGAYIFATCQLNNNKVFHVAKCTTTGLLECHQFGSIQSIDGVFTVSQLAVQGNYVFVLNGNPQRPKSFEGSLQVYKWSADTQQVTFDLQKTFDKAFFGNQSSYFSSFYIAPFKVGVTNYLKVLIVDAKQNLYAIDGTLSTFGVITWQTAFQSLNLYTFINQGQFVASSSQYFQVLPLTTPLYQTTDLTLRIKVLITTDTSAHYAIQLIFDAKNVSSGLPLSYQNVIYLLNQYSNWPALNKASIGNDYAVIAYSDNSQLLLASYLLPKDPIQGVPLIKFVGGTQSKFGYPQVTDFVVYIPKNIPFPRLYANIITNFEIKENLLQTYYLNPTFQLYVFNVGGELTEQYVQLTLLNAFTSDTGYVLLRQHKSEQQDQQNKSLWETVTNVFW</sequence>
<keyword evidence="1" id="KW-0732">Signal</keyword>
<feature type="chain" id="PRO_5035931743" evidence="1">
    <location>
        <begin position="16"/>
        <end position="1434"/>
    </location>
</feature>
<gene>
    <name evidence="2" type="ORF">PSON_ATCC_30995.1.T1300039</name>
</gene>